<dbReference type="Gene3D" id="3.30.360.10">
    <property type="entry name" value="Dihydrodipicolinate Reductase, domain 2"/>
    <property type="match status" value="1"/>
</dbReference>
<gene>
    <name evidence="3" type="ORF">LVISKB_1512</name>
</gene>
<dbReference type="PANTHER" id="PTHR43054">
    <property type="match status" value="1"/>
</dbReference>
<sequence>MTVKIGIVINTGGICMIRIGTVGTNWITQQLVEALALSKRYELAAVYSRHEDTATAFAAKNHAQASYTDYRDMLQQADLDVVYLASPNSVHFEQAMQAIAHDISVIVEKPAFSNRQEMIAVQAALAQHPQVKFFEAARHVHTPNFHAIEKALAGLTTVQGAALTYMKYSSRYDDVLAGGTPNVFTPEFSGGALQDLGVYPIYLAIALFGEPTDVAYYPTLIATGADGKGLAVLRYGDFDVSVSFGKTSNSYAISEIYGLKETITLDSAGELTHVEQYDETGTVQNLSQPDLANPMLPEVVDFARVLTAPDDAQNQADYHRWMAWSLTANRVLYQLRVSANLRFPADDND</sequence>
<dbReference type="KEGG" id="lbk:LVISKB_1512"/>
<dbReference type="SUPFAM" id="SSF51735">
    <property type="entry name" value="NAD(P)-binding Rossmann-fold domains"/>
    <property type="match status" value="1"/>
</dbReference>
<dbReference type="Pfam" id="PF01408">
    <property type="entry name" value="GFO_IDH_MocA"/>
    <property type="match status" value="1"/>
</dbReference>
<dbReference type="Pfam" id="PF22725">
    <property type="entry name" value="GFO_IDH_MocA_C3"/>
    <property type="match status" value="1"/>
</dbReference>
<dbReference type="SUPFAM" id="SSF55347">
    <property type="entry name" value="Glyceraldehyde-3-phosphate dehydrogenase-like, C-terminal domain"/>
    <property type="match status" value="1"/>
</dbReference>
<proteinExistence type="predicted"/>
<dbReference type="InterPro" id="IPR055170">
    <property type="entry name" value="GFO_IDH_MocA-like_dom"/>
</dbReference>
<accession>M5AFQ6</accession>
<protein>
    <submittedName>
        <fullName evidence="3">Uncharacterized oxidoreductase ygjR</fullName>
    </submittedName>
</protein>
<dbReference type="EMBL" id="AP012167">
    <property type="protein sequence ID" value="BAN07147.1"/>
    <property type="molecule type" value="Genomic_DNA"/>
</dbReference>
<dbReference type="GO" id="GO:0000166">
    <property type="term" value="F:nucleotide binding"/>
    <property type="evidence" value="ECO:0007669"/>
    <property type="project" value="InterPro"/>
</dbReference>
<dbReference type="InterPro" id="IPR000683">
    <property type="entry name" value="Gfo/Idh/MocA-like_OxRdtase_N"/>
</dbReference>
<organism evidence="3 4">
    <name type="scientific">Levilactobacillus brevis KB290</name>
    <dbReference type="NCBI Taxonomy" id="1001583"/>
    <lineage>
        <taxon>Bacteria</taxon>
        <taxon>Bacillati</taxon>
        <taxon>Bacillota</taxon>
        <taxon>Bacilli</taxon>
        <taxon>Lactobacillales</taxon>
        <taxon>Lactobacillaceae</taxon>
        <taxon>Levilactobacillus</taxon>
    </lineage>
</organism>
<feature type="domain" description="Gfo/Idh/MocA-like oxidoreductase N-terminal" evidence="1">
    <location>
        <begin position="17"/>
        <end position="130"/>
    </location>
</feature>
<reference evidence="3 4" key="1">
    <citation type="journal article" date="2013" name="PLoS ONE">
        <title>Genomic Analysis by Deep Sequencing of the Probiotic Lactobacillus brevis KB290 Harboring Nine Plasmids Reveals Genomic Stability.</title>
        <authorList>
            <person name="Fukao M."/>
            <person name="Oshima K."/>
            <person name="Morita H."/>
            <person name="Toh H."/>
            <person name="Suda W."/>
            <person name="Kim S.W."/>
            <person name="Suzuki S."/>
            <person name="Yakabe T."/>
            <person name="Hattori M."/>
            <person name="Yajima N."/>
        </authorList>
    </citation>
    <scope>NUCLEOTIDE SEQUENCE [LARGE SCALE GENOMIC DNA]</scope>
    <source>
        <strain evidence="3 4">KB290</strain>
    </source>
</reference>
<evidence type="ECO:0000259" key="2">
    <source>
        <dbReference type="Pfam" id="PF22725"/>
    </source>
</evidence>
<evidence type="ECO:0000313" key="3">
    <source>
        <dbReference type="EMBL" id="BAN07147.1"/>
    </source>
</evidence>
<dbReference type="PANTHER" id="PTHR43054:SF1">
    <property type="entry name" value="SCYLLO-INOSITOL 2-DEHYDROGENASE (NADP(+)) IOLU"/>
    <property type="match status" value="1"/>
</dbReference>
<dbReference type="PATRIC" id="fig|1001583.3.peg.1492"/>
<evidence type="ECO:0000313" key="4">
    <source>
        <dbReference type="Proteomes" id="UP000012042"/>
    </source>
</evidence>
<feature type="domain" description="GFO/IDH/MocA-like oxidoreductase" evidence="2">
    <location>
        <begin position="178"/>
        <end position="260"/>
    </location>
</feature>
<dbReference type="HOGENOM" id="CLU_023194_7_0_9"/>
<evidence type="ECO:0000259" key="1">
    <source>
        <dbReference type="Pfam" id="PF01408"/>
    </source>
</evidence>
<dbReference type="AlphaFoldDB" id="M5AFQ6"/>
<dbReference type="Proteomes" id="UP000012042">
    <property type="component" value="Chromosome"/>
</dbReference>
<dbReference type="InterPro" id="IPR036291">
    <property type="entry name" value="NAD(P)-bd_dom_sf"/>
</dbReference>
<name>M5AFQ6_LEVBR</name>
<dbReference type="Gene3D" id="3.40.50.720">
    <property type="entry name" value="NAD(P)-binding Rossmann-like Domain"/>
    <property type="match status" value="1"/>
</dbReference>